<organism evidence="1 2">
    <name type="scientific">Ectothiorhodosinus mongolicus</name>
    <dbReference type="NCBI Taxonomy" id="233100"/>
    <lineage>
        <taxon>Bacteria</taxon>
        <taxon>Pseudomonadati</taxon>
        <taxon>Pseudomonadota</taxon>
        <taxon>Gammaproteobacteria</taxon>
        <taxon>Chromatiales</taxon>
        <taxon>Ectothiorhodospiraceae</taxon>
        <taxon>Ectothiorhodosinus</taxon>
    </lineage>
</organism>
<name>A0A1R3W6H6_9GAMM</name>
<reference evidence="1 2" key="1">
    <citation type="submission" date="2017-01" db="EMBL/GenBank/DDBJ databases">
        <authorList>
            <person name="Mah S.A."/>
            <person name="Swanson W.J."/>
            <person name="Moy G.W."/>
            <person name="Vacquier V.D."/>
        </authorList>
    </citation>
    <scope>NUCLEOTIDE SEQUENCE [LARGE SCALE GENOMIC DNA]</scope>
    <source>
        <strain evidence="1 2">M9</strain>
    </source>
</reference>
<sequence>MKKDAKKATPNFKGLPARLIPTVSPGAVERRAVSILLSALISVEAFRRVMLQSIGRRVGDRTLISALTEVIFLGDRPLLEQEDNGRPDGALVLRTGQKEWKALIEAKTDSDDLKEKQVSQYVDYAKKYGFDAVITISNQFVAMPDHHPVAIDRRRLQKLELYHWSWTFLLTQAQVLLESDDIDNPDQRYILQEVVAYFNSPKSGVKGFTQMNTEWTELAQRCRRDSKLKASSPEVQNTVASWHQEQRELCLQLWTKVKARAETKLPRAHRQNPGQRLNDDCDLLVKEKCLRTQIVVPDAAAPLDVKADLCSKVITCQMTLTAPQDKKSTQARVNWLLRQIPEASSGVDVPFDIWVRAKAPGRSADGSPVRLAILRKEPLLIYPKDQQETPAPAYFEIWMESTNHRAFTGRSKFIEELEQIVPSFYEHVGQHLKAWVAPPPKMRANAEESSEEDAV</sequence>
<dbReference type="EMBL" id="FTPK01000003">
    <property type="protein sequence ID" value="SIT72377.1"/>
    <property type="molecule type" value="Genomic_DNA"/>
</dbReference>
<dbReference type="OrthoDB" id="56224at2"/>
<dbReference type="AlphaFoldDB" id="A0A1R3W6H6"/>
<evidence type="ECO:0008006" key="3">
    <source>
        <dbReference type="Google" id="ProtNLM"/>
    </source>
</evidence>
<accession>A0A1R3W6H6</accession>
<keyword evidence="2" id="KW-1185">Reference proteome</keyword>
<evidence type="ECO:0000313" key="1">
    <source>
        <dbReference type="EMBL" id="SIT72377.1"/>
    </source>
</evidence>
<dbReference type="Proteomes" id="UP000223759">
    <property type="component" value="Unassembled WGS sequence"/>
</dbReference>
<gene>
    <name evidence="1" type="ORF">SAMN05216526_1636</name>
</gene>
<dbReference type="RefSeq" id="WP_076756047.1">
    <property type="nucleotide sequence ID" value="NZ_CP023018.1"/>
</dbReference>
<evidence type="ECO:0000313" key="2">
    <source>
        <dbReference type="Proteomes" id="UP000223759"/>
    </source>
</evidence>
<dbReference type="STRING" id="233100.SAMN05216526_1636"/>
<proteinExistence type="predicted"/>
<protein>
    <recommendedName>
        <fullName evidence="3">PD-(D/E)XK nuclease superfamily protein</fullName>
    </recommendedName>
</protein>